<protein>
    <submittedName>
        <fullName evidence="2">Uncharacterized protein</fullName>
    </submittedName>
</protein>
<dbReference type="KEGG" id="cki:Calkr_1609"/>
<reference evidence="2 3" key="2">
    <citation type="journal article" date="2011" name="J. Bacteriol.">
        <title>Complete genome sequences for the anaerobic, extremely thermophilic plant biomass-degrading bacteria Caldicellulosiruptor hydrothermalis, Caldicellulosiruptor kristjanssonii, Caldicellulosiruptor kronotskyensis, Caldicellulosiruptor owensenis, and Caldicellulosiruptor lactoaceticus.</title>
        <authorList>
            <person name="Blumer-Schuette S.E."/>
            <person name="Ozdemir I."/>
            <person name="Mistry D."/>
            <person name="Lucas S."/>
            <person name="Lapidus A."/>
            <person name="Cheng J.F."/>
            <person name="Goodwin L.A."/>
            <person name="Pitluck S."/>
            <person name="Land M.L."/>
            <person name="Hauser L.J."/>
            <person name="Woyke T."/>
            <person name="Mikhailova N."/>
            <person name="Pati A."/>
            <person name="Kyrpides N.C."/>
            <person name="Ivanova N."/>
            <person name="Detter J.C."/>
            <person name="Walston-Davenport K."/>
            <person name="Han S."/>
            <person name="Adams M.W."/>
            <person name="Kelly R.M."/>
        </authorList>
    </citation>
    <scope>NUCLEOTIDE SEQUENCE [LARGE SCALE GENOMIC DNA]</scope>
    <source>
        <strain evidence="3">ATCC 700853 / DSM 12137 / I77R1B</strain>
    </source>
</reference>
<name>E4SA17_CALA7</name>
<sequence>MFRLGQKLLDVLYLLLYKRIERKQILYYYISKNNLYKPMIGLVIGIVVIEFSVVAFLYAISNIFSGF</sequence>
<gene>
    <name evidence="2" type="ordered locus">Calkr_1609</name>
</gene>
<proteinExistence type="predicted"/>
<reference key="1">
    <citation type="submission" date="2010-11" db="EMBL/GenBank/DDBJ databases">
        <title>Complete sequence of chromosome of Caldicellulosiruptor kristjanssonii 177R1B.</title>
        <authorList>
            <consortium name="US DOE Joint Genome Institute"/>
            <person name="Lucas S."/>
            <person name="Copeland A."/>
            <person name="Lapidus A."/>
            <person name="Cheng J.-F."/>
            <person name="Bruce D."/>
            <person name="Goodwin L."/>
            <person name="Pitluck S."/>
            <person name="Davenport K."/>
            <person name="Detter J.C."/>
            <person name="Han C."/>
            <person name="Tapia R."/>
            <person name="Land M."/>
            <person name="Hauser L."/>
            <person name="Jeffries C."/>
            <person name="Kyrpides N."/>
            <person name="Ivanova N."/>
            <person name="Mikhailova N."/>
            <person name="Blumer-Schuette S.E."/>
            <person name="Kelly R.M."/>
            <person name="Woyke T."/>
        </authorList>
    </citation>
    <scope>NUCLEOTIDE SEQUENCE</scope>
    <source>
        <strain>177R1B</strain>
    </source>
</reference>
<dbReference type="EMBL" id="CP002326">
    <property type="protein sequence ID" value="ADQ41102.1"/>
    <property type="molecule type" value="Genomic_DNA"/>
</dbReference>
<keyword evidence="1" id="KW-0472">Membrane</keyword>
<keyword evidence="3" id="KW-1185">Reference proteome</keyword>
<organism evidence="2 3">
    <name type="scientific">Caldicellulosiruptor acetigenus (strain ATCC 700853 / DSM 12137 / I77R1B)</name>
    <name type="common">Caldicellulosiruptor kristjanssonii</name>
    <dbReference type="NCBI Taxonomy" id="632335"/>
    <lineage>
        <taxon>Bacteria</taxon>
        <taxon>Bacillati</taxon>
        <taxon>Bacillota</taxon>
        <taxon>Bacillota incertae sedis</taxon>
        <taxon>Caldicellulosiruptorales</taxon>
        <taxon>Caldicellulosiruptoraceae</taxon>
        <taxon>Caldicellulosiruptor</taxon>
    </lineage>
</organism>
<evidence type="ECO:0000256" key="1">
    <source>
        <dbReference type="SAM" id="Phobius"/>
    </source>
</evidence>
<accession>E4SA17</accession>
<evidence type="ECO:0000313" key="3">
    <source>
        <dbReference type="Proteomes" id="UP000009256"/>
    </source>
</evidence>
<feature type="transmembrane region" description="Helical" evidence="1">
    <location>
        <begin position="39"/>
        <end position="60"/>
    </location>
</feature>
<evidence type="ECO:0000313" key="2">
    <source>
        <dbReference type="EMBL" id="ADQ41102.1"/>
    </source>
</evidence>
<dbReference type="HOGENOM" id="CLU_2804325_0_0_9"/>
<keyword evidence="1" id="KW-0812">Transmembrane</keyword>
<dbReference type="AlphaFoldDB" id="E4SA17"/>
<keyword evidence="1" id="KW-1133">Transmembrane helix</keyword>
<dbReference type="STRING" id="632335.Calkr_1609"/>
<dbReference type="Proteomes" id="UP000009256">
    <property type="component" value="Chromosome"/>
</dbReference>